<feature type="compositionally biased region" description="Basic residues" evidence="1">
    <location>
        <begin position="136"/>
        <end position="146"/>
    </location>
</feature>
<comment type="caution">
    <text evidence="2">The sequence shown here is derived from an EMBL/GenBank/DDBJ whole genome shotgun (WGS) entry which is preliminary data.</text>
</comment>
<feature type="compositionally biased region" description="Basic and acidic residues" evidence="1">
    <location>
        <begin position="71"/>
        <end position="91"/>
    </location>
</feature>
<proteinExistence type="predicted"/>
<feature type="compositionally biased region" description="Basic and acidic residues" evidence="1">
    <location>
        <begin position="104"/>
        <end position="122"/>
    </location>
</feature>
<name>A0A9Q3ESW2_9BASI</name>
<gene>
    <name evidence="2" type="ORF">O181_067193</name>
</gene>
<sequence length="233" mass="26070">MDLDQDIQVINTKDKNASKEERHKWRIPELQPVPKGNNRYIPVLVQELVYGSRVAGVGTYAKSLDRHNELLSSSEEVHGPRKDRRVSEGLDTHVLQGTSPTDKGLVEKQKHVVRGPKEEVGPKKRQQPSGSSPSLHKQKSTSKSSKHRQENPKEKSKGQAKRQGKGKIQVEQALPTELANFQEGEDSHGQCVQYGKKSYVIQKQGGGKIEPIISKEADLVKLVTHFKPVIKKL</sequence>
<feature type="region of interest" description="Disordered" evidence="1">
    <location>
        <begin position="71"/>
        <end position="173"/>
    </location>
</feature>
<protein>
    <submittedName>
        <fullName evidence="2">Uncharacterized protein</fullName>
    </submittedName>
</protein>
<organism evidence="2 3">
    <name type="scientific">Austropuccinia psidii MF-1</name>
    <dbReference type="NCBI Taxonomy" id="1389203"/>
    <lineage>
        <taxon>Eukaryota</taxon>
        <taxon>Fungi</taxon>
        <taxon>Dikarya</taxon>
        <taxon>Basidiomycota</taxon>
        <taxon>Pucciniomycotina</taxon>
        <taxon>Pucciniomycetes</taxon>
        <taxon>Pucciniales</taxon>
        <taxon>Sphaerophragmiaceae</taxon>
        <taxon>Austropuccinia</taxon>
    </lineage>
</organism>
<evidence type="ECO:0000313" key="3">
    <source>
        <dbReference type="Proteomes" id="UP000765509"/>
    </source>
</evidence>
<keyword evidence="3" id="KW-1185">Reference proteome</keyword>
<feature type="compositionally biased region" description="Basic and acidic residues" evidence="1">
    <location>
        <begin position="147"/>
        <end position="157"/>
    </location>
</feature>
<evidence type="ECO:0000256" key="1">
    <source>
        <dbReference type="SAM" id="MobiDB-lite"/>
    </source>
</evidence>
<dbReference type="AlphaFoldDB" id="A0A9Q3ESW2"/>
<reference evidence="2" key="1">
    <citation type="submission" date="2021-03" db="EMBL/GenBank/DDBJ databases">
        <title>Draft genome sequence of rust myrtle Austropuccinia psidii MF-1, a brazilian biotype.</title>
        <authorList>
            <person name="Quecine M.C."/>
            <person name="Pachon D.M.R."/>
            <person name="Bonatelli M.L."/>
            <person name="Correr F.H."/>
            <person name="Franceschini L.M."/>
            <person name="Leite T.F."/>
            <person name="Margarido G.R.A."/>
            <person name="Almeida C.A."/>
            <person name="Ferrarezi J.A."/>
            <person name="Labate C.A."/>
        </authorList>
    </citation>
    <scope>NUCLEOTIDE SEQUENCE</scope>
    <source>
        <strain evidence="2">MF-1</strain>
    </source>
</reference>
<evidence type="ECO:0000313" key="2">
    <source>
        <dbReference type="EMBL" id="MBW0527478.1"/>
    </source>
</evidence>
<dbReference type="Proteomes" id="UP000765509">
    <property type="component" value="Unassembled WGS sequence"/>
</dbReference>
<accession>A0A9Q3ESW2</accession>
<dbReference type="EMBL" id="AVOT02033567">
    <property type="protein sequence ID" value="MBW0527478.1"/>
    <property type="molecule type" value="Genomic_DNA"/>
</dbReference>